<dbReference type="Proteomes" id="UP000011770">
    <property type="component" value="Unassembled WGS sequence"/>
</dbReference>
<evidence type="ECO:0000256" key="3">
    <source>
        <dbReference type="RuleBase" id="RU000489"/>
    </source>
</evidence>
<dbReference type="PANTHER" id="PTHR46066:SF2">
    <property type="entry name" value="CHITINASE DOMAIN-CONTAINING PROTEIN 1"/>
    <property type="match status" value="1"/>
</dbReference>
<dbReference type="EMBL" id="AHOR02000081">
    <property type="protein sequence ID" value="EMF79508.1"/>
    <property type="molecule type" value="Genomic_DNA"/>
</dbReference>
<dbReference type="Pfam" id="PF00704">
    <property type="entry name" value="Glyco_hydro_18"/>
    <property type="match status" value="1"/>
</dbReference>
<dbReference type="AlphaFoldDB" id="M3EEJ4"/>
<evidence type="ECO:0000256" key="5">
    <source>
        <dbReference type="SAM" id="Phobius"/>
    </source>
</evidence>
<dbReference type="PROSITE" id="PS51910">
    <property type="entry name" value="GH18_2"/>
    <property type="match status" value="1"/>
</dbReference>
<dbReference type="InterPro" id="IPR029070">
    <property type="entry name" value="Chitinase_insertion_sf"/>
</dbReference>
<reference evidence="7 8" key="1">
    <citation type="submission" date="2013-01" db="EMBL/GenBank/DDBJ databases">
        <authorList>
            <person name="Harkins D.M."/>
            <person name="Durkin A.S."/>
            <person name="Brinkac L.M."/>
            <person name="Haft D.H."/>
            <person name="Selengut J.D."/>
            <person name="Sanka R."/>
            <person name="DePew J."/>
            <person name="Purushe J."/>
            <person name="Tulsiani S.M."/>
            <person name="Graham G.C."/>
            <person name="Burns M.-A."/>
            <person name="Dohnt M.F."/>
            <person name="Smythe L.D."/>
            <person name="McKay D.B."/>
            <person name="Craig S.B."/>
            <person name="Vinetz J.M."/>
            <person name="Sutton G.G."/>
            <person name="Nierman W.C."/>
            <person name="Fouts D.E."/>
        </authorList>
    </citation>
    <scope>NUCLEOTIDE SEQUENCE [LARGE SCALE GENOMIC DNA]</scope>
    <source>
        <strain evidence="7 8">LT2116</strain>
    </source>
</reference>
<dbReference type="GO" id="GO:0005975">
    <property type="term" value="P:carbohydrate metabolic process"/>
    <property type="evidence" value="ECO:0007669"/>
    <property type="project" value="InterPro"/>
</dbReference>
<dbReference type="GO" id="GO:0004553">
    <property type="term" value="F:hydrolase activity, hydrolyzing O-glycosyl compounds"/>
    <property type="evidence" value="ECO:0007669"/>
    <property type="project" value="InterPro"/>
</dbReference>
<sequence length="475" mass="55993">MKTVIQSDNQRLETYTYTFFISILIIAILSLRLLQGPSGSDVPISENHGSEFQDLRFFVRENSGLTSYKFHLPDFEILTFFNGSEEGNQKIEKEFLASTWSSDIVAMTQNIRLYDEIHPFLYTLEGGRTNTGNIKSVWNPQAQEVYIWALRTISPKTKIIPTIFRWENDFEKVSDAIGFKGNTKVRDYHIQQIIKEIETYGYDGIDIDYEGMTCDKKESFETFLSLLSEELKKKKKLLSVAIHPKTSAEKTSEYYCKENGKRMQVDFYEAYRGQLSHDYEFLGKIADKVKIMAYELHPRKNAFPGPGPQAPFWWIEKILEYSTQRIPNSKLYMAIPTYGYDWPLNCDIPSKTVFYSRAQYIKMNWNPRTEEPTDVSKIFKETKKSGDWIYLRPYLYRHEGRVYDDPSLWYTLGGCDRVAFYMNRRSFETKMNLLKKYKIRGFSFWQLIQDNDPEIHSYLKTMIENKREDRKASFL</sequence>
<dbReference type="PANTHER" id="PTHR46066">
    <property type="entry name" value="CHITINASE DOMAIN-CONTAINING PROTEIN 1 FAMILY MEMBER"/>
    <property type="match status" value="1"/>
</dbReference>
<protein>
    <submittedName>
        <fullName evidence="7">Glycosyl hydrolase, family 18</fullName>
    </submittedName>
</protein>
<evidence type="ECO:0000313" key="7">
    <source>
        <dbReference type="EMBL" id="EMF79508.1"/>
    </source>
</evidence>
<dbReference type="InterPro" id="IPR011583">
    <property type="entry name" value="Chitinase_II/V-like_cat"/>
</dbReference>
<comment type="caution">
    <text evidence="7">The sequence shown here is derived from an EMBL/GenBank/DDBJ whole genome shotgun (WGS) entry which is preliminary data.</text>
</comment>
<dbReference type="SMART" id="SM00636">
    <property type="entry name" value="Glyco_18"/>
    <property type="match status" value="1"/>
</dbReference>
<name>M3EEJ4_9LEPT</name>
<evidence type="ECO:0000259" key="6">
    <source>
        <dbReference type="PROSITE" id="PS51910"/>
    </source>
</evidence>
<keyword evidence="5" id="KW-1133">Transmembrane helix</keyword>
<gene>
    <name evidence="7" type="ORF">LEP1GSC188_0665</name>
</gene>
<dbReference type="InterPro" id="IPR001223">
    <property type="entry name" value="Glyco_hydro18_cat"/>
</dbReference>
<feature type="domain" description="GH18" evidence="6">
    <location>
        <begin position="75"/>
        <end position="469"/>
    </location>
</feature>
<evidence type="ECO:0000256" key="1">
    <source>
        <dbReference type="ARBA" id="ARBA00022801"/>
    </source>
</evidence>
<keyword evidence="2 3" id="KW-0326">Glycosidase</keyword>
<organism evidence="7 8">
    <name type="scientific">Leptospira weilii serovar Topaz str. LT2116</name>
    <dbReference type="NCBI Taxonomy" id="1088540"/>
    <lineage>
        <taxon>Bacteria</taxon>
        <taxon>Pseudomonadati</taxon>
        <taxon>Spirochaetota</taxon>
        <taxon>Spirochaetia</taxon>
        <taxon>Leptospirales</taxon>
        <taxon>Leptospiraceae</taxon>
        <taxon>Leptospira</taxon>
    </lineage>
</organism>
<dbReference type="GO" id="GO:0008061">
    <property type="term" value="F:chitin binding"/>
    <property type="evidence" value="ECO:0007669"/>
    <property type="project" value="InterPro"/>
</dbReference>
<dbReference type="InterPro" id="IPR001579">
    <property type="entry name" value="Glyco_hydro_18_chit_AS"/>
</dbReference>
<evidence type="ECO:0000256" key="4">
    <source>
        <dbReference type="RuleBase" id="RU004453"/>
    </source>
</evidence>
<dbReference type="PROSITE" id="PS01095">
    <property type="entry name" value="GH18_1"/>
    <property type="match status" value="1"/>
</dbReference>
<keyword evidence="5" id="KW-0472">Membrane</keyword>
<evidence type="ECO:0000256" key="2">
    <source>
        <dbReference type="ARBA" id="ARBA00023295"/>
    </source>
</evidence>
<keyword evidence="5" id="KW-0812">Transmembrane</keyword>
<dbReference type="Gene3D" id="3.20.20.80">
    <property type="entry name" value="Glycosidases"/>
    <property type="match status" value="1"/>
</dbReference>
<dbReference type="SUPFAM" id="SSF51445">
    <property type="entry name" value="(Trans)glycosidases"/>
    <property type="match status" value="1"/>
</dbReference>
<feature type="transmembrane region" description="Helical" evidence="5">
    <location>
        <begin position="12"/>
        <end position="34"/>
    </location>
</feature>
<keyword evidence="1 3" id="KW-0378">Hydrolase</keyword>
<proteinExistence type="inferred from homology"/>
<evidence type="ECO:0000313" key="8">
    <source>
        <dbReference type="Proteomes" id="UP000011770"/>
    </source>
</evidence>
<dbReference type="InterPro" id="IPR017853">
    <property type="entry name" value="GH"/>
</dbReference>
<dbReference type="Gene3D" id="3.10.50.10">
    <property type="match status" value="1"/>
</dbReference>
<comment type="similarity">
    <text evidence="4">Belongs to the glycosyl hydrolase 18 family.</text>
</comment>
<accession>M3EEJ4</accession>